<dbReference type="InterPro" id="IPR029063">
    <property type="entry name" value="SAM-dependent_MTases_sf"/>
</dbReference>
<reference evidence="10" key="1">
    <citation type="submission" date="2023-03" db="EMBL/GenBank/DDBJ databases">
        <title>Stygiobacter electus gen. nov., sp. nov., facultatively anaerobic thermotolerant bacterium of the class Ignavibacteria from a well of Yessentuki mineral water deposit.</title>
        <authorList>
            <person name="Podosokorskaya O.A."/>
            <person name="Elcheninov A.G."/>
            <person name="Petrova N.F."/>
            <person name="Zavarzina D.G."/>
            <person name="Kublanov I.V."/>
            <person name="Merkel A.Y."/>
        </authorList>
    </citation>
    <scope>NUCLEOTIDE SEQUENCE</scope>
    <source>
        <strain evidence="10">09-Me</strain>
    </source>
</reference>
<dbReference type="AlphaFoldDB" id="A0AAE3P268"/>
<dbReference type="InterPro" id="IPR011639">
    <property type="entry name" value="MethylTrfase_TaqI-like_dom"/>
</dbReference>
<dbReference type="PANTHER" id="PTHR33841:SF1">
    <property type="entry name" value="DNA METHYLTRANSFERASE A"/>
    <property type="match status" value="1"/>
</dbReference>
<evidence type="ECO:0000256" key="4">
    <source>
        <dbReference type="ARBA" id="ARBA00022691"/>
    </source>
</evidence>
<evidence type="ECO:0000259" key="9">
    <source>
        <dbReference type="Pfam" id="PF12950"/>
    </source>
</evidence>
<evidence type="ECO:0000256" key="2">
    <source>
        <dbReference type="ARBA" id="ARBA00022603"/>
    </source>
</evidence>
<proteinExistence type="predicted"/>
<evidence type="ECO:0000256" key="7">
    <source>
        <dbReference type="ARBA" id="ARBA00047942"/>
    </source>
</evidence>
<dbReference type="GO" id="GO:0009307">
    <property type="term" value="P:DNA restriction-modification system"/>
    <property type="evidence" value="ECO:0007669"/>
    <property type="project" value="UniProtKB-KW"/>
</dbReference>
<feature type="domain" description="Type II methyltransferase M.TaqI-like" evidence="8">
    <location>
        <begin position="565"/>
        <end position="769"/>
    </location>
</feature>
<dbReference type="InterPro" id="IPR050953">
    <property type="entry name" value="N4_N6_ade-DNA_methylase"/>
</dbReference>
<evidence type="ECO:0000259" key="8">
    <source>
        <dbReference type="Pfam" id="PF07669"/>
    </source>
</evidence>
<dbReference type="GO" id="GO:0003677">
    <property type="term" value="F:DNA binding"/>
    <property type="evidence" value="ECO:0007669"/>
    <property type="project" value="UniProtKB-KW"/>
</dbReference>
<dbReference type="GO" id="GO:0032259">
    <property type="term" value="P:methylation"/>
    <property type="evidence" value="ECO:0007669"/>
    <property type="project" value="UniProtKB-KW"/>
</dbReference>
<keyword evidence="2 10" id="KW-0489">Methyltransferase</keyword>
<comment type="catalytic activity">
    <reaction evidence="7">
        <text>a 2'-deoxyadenosine in DNA + S-adenosyl-L-methionine = an N(6)-methyl-2'-deoxyadenosine in DNA + S-adenosyl-L-homocysteine + H(+)</text>
        <dbReference type="Rhea" id="RHEA:15197"/>
        <dbReference type="Rhea" id="RHEA-COMP:12418"/>
        <dbReference type="Rhea" id="RHEA-COMP:12419"/>
        <dbReference type="ChEBI" id="CHEBI:15378"/>
        <dbReference type="ChEBI" id="CHEBI:57856"/>
        <dbReference type="ChEBI" id="CHEBI:59789"/>
        <dbReference type="ChEBI" id="CHEBI:90615"/>
        <dbReference type="ChEBI" id="CHEBI:90616"/>
        <dbReference type="EC" id="2.1.1.72"/>
    </reaction>
</comment>
<dbReference type="Gene3D" id="3.40.50.150">
    <property type="entry name" value="Vaccinia Virus protein VP39"/>
    <property type="match status" value="1"/>
</dbReference>
<evidence type="ECO:0000313" key="11">
    <source>
        <dbReference type="Proteomes" id="UP001221302"/>
    </source>
</evidence>
<protein>
    <recommendedName>
        <fullName evidence="1">site-specific DNA-methyltransferase (adenine-specific)</fullName>
        <ecNumber evidence="1">2.1.1.72</ecNumber>
    </recommendedName>
</protein>
<dbReference type="PANTHER" id="PTHR33841">
    <property type="entry name" value="DNA METHYLTRANSFERASE YEEA-RELATED"/>
    <property type="match status" value="1"/>
</dbReference>
<comment type="caution">
    <text evidence="10">The sequence shown here is derived from an EMBL/GenBank/DDBJ whole genome shotgun (WGS) entry which is preliminary data.</text>
</comment>
<evidence type="ECO:0000313" key="10">
    <source>
        <dbReference type="EMBL" id="MDF1612890.1"/>
    </source>
</evidence>
<dbReference type="PRINTS" id="PR00507">
    <property type="entry name" value="N12N6MTFRASE"/>
</dbReference>
<keyword evidence="3" id="KW-0808">Transferase</keyword>
<feature type="domain" description="TaqI-like C-terminal specificity" evidence="9">
    <location>
        <begin position="895"/>
        <end position="1028"/>
    </location>
</feature>
<name>A0AAE3P268_9BACT</name>
<keyword evidence="5" id="KW-0680">Restriction system</keyword>
<organism evidence="10 11">
    <name type="scientific">Stygiobacter electus</name>
    <dbReference type="NCBI Taxonomy" id="3032292"/>
    <lineage>
        <taxon>Bacteria</taxon>
        <taxon>Pseudomonadati</taxon>
        <taxon>Ignavibacteriota</taxon>
        <taxon>Ignavibacteria</taxon>
        <taxon>Ignavibacteriales</taxon>
        <taxon>Melioribacteraceae</taxon>
        <taxon>Stygiobacter</taxon>
    </lineage>
</organism>
<evidence type="ECO:0000256" key="1">
    <source>
        <dbReference type="ARBA" id="ARBA00011900"/>
    </source>
</evidence>
<dbReference type="Pfam" id="PF07669">
    <property type="entry name" value="Eco57I"/>
    <property type="match status" value="1"/>
</dbReference>
<dbReference type="InterPro" id="IPR002052">
    <property type="entry name" value="DNA_methylase_N6_adenine_CS"/>
</dbReference>
<dbReference type="InterPro" id="IPR025931">
    <property type="entry name" value="TaqI_C"/>
</dbReference>
<dbReference type="EMBL" id="JARGDL010000020">
    <property type="protein sequence ID" value="MDF1612890.1"/>
    <property type="molecule type" value="Genomic_DNA"/>
</dbReference>
<keyword evidence="4" id="KW-0949">S-adenosyl-L-methionine</keyword>
<dbReference type="SUPFAM" id="SSF53335">
    <property type="entry name" value="S-adenosyl-L-methionine-dependent methyltransferases"/>
    <property type="match status" value="1"/>
</dbReference>
<dbReference type="RefSeq" id="WP_321536661.1">
    <property type="nucleotide sequence ID" value="NZ_JARGDL010000020.1"/>
</dbReference>
<evidence type="ECO:0000256" key="6">
    <source>
        <dbReference type="ARBA" id="ARBA00023125"/>
    </source>
</evidence>
<evidence type="ECO:0000256" key="3">
    <source>
        <dbReference type="ARBA" id="ARBA00022679"/>
    </source>
</evidence>
<gene>
    <name evidence="10" type="ORF">P0M35_12065</name>
</gene>
<keyword evidence="11" id="KW-1185">Reference proteome</keyword>
<dbReference type="PROSITE" id="PS00092">
    <property type="entry name" value="N6_MTASE"/>
    <property type="match status" value="1"/>
</dbReference>
<accession>A0AAE3P268</accession>
<sequence>MTKPEAKNLVAKTFEDSFDESRFTYFVKNLLNNLDESKTKTWTGNYIPEAFRNAIKSYKRIGQYTDNDKIVLDILCVNVKRDITLERARTLQRNFIARHLKQRNHEAALVAFYTEGYDDWRFSLVKLDFNLKKTKVEIELSPAKRYSFLVGVNERSHTAQSQFQKILTEIPNPSLNELEHAFNIETVTKEFFFEYRNLFIRTKLELDKILKNDSKLKAEFDSKNVNSVDFSKKLLGQIIFLYFLQKKGWFGVERDSDWGTGSKKFLRELLDRKHGDYNNFFNDILEPLFYEALRYDRQDYYYSRFNCKIPFLNGGLFDPINNYDWVHTDIILPNELFSNKNRTPQGDIGDGIFDIFDRYNFTVIEDEPLEKEVAIDPELLGKAYEKFNAIRPDNFDEYLKALKSENKGEENKFNKQYGVYYTPREIVHYMCRESLINYLASEFNLADGISTNITENNSKPLIPKEDFEILINYGELLGENDAIVESRGKETETYYYKLPESIRKNSKLIDEKLADILICDPAVGSGAFPVGMMHEIVSTRNLLSTFIKDKNRSIYNFKRECIEKSLYGVDIDSGAVEIAKLRLWLSLVVDEEDFKEIKPLPNLDYKIVCGNSLLGVQKDLLNAHLFDELEKLKPLHFNETNPTKKQEYKNKIEELILKLSNGHKDFDFEVYFSEVFHHKNGFDIVIGNPPYVQLQKNGGSLAKQFENQNYNTFTRTGDIYTLFYEKGINILRNSGQLIFITSNKWMRAGYGEKLRVFFTKYNPVLLIDLGPGIFENATVDTNILLLQKTKNQNQLKAVTLQKNDSVDIVQQLNQNGVTLNKLNKDAWFIGSSAEQQLKEKIELIGKPLKDWDVKIYRGVLTGLNEAFIITTESRNEILANCKDEDERQRTEAIIKPILRGRDIKRYHYEWAGLWVIGTFPTLKLNIDDYSALKKYFLDNFDIKQLEQSGKKYPSLGFNARKKTGNKWFETQDQIAYYPEFEKEKVVWKRIGSVIRFALDVNKTYPLDSNVVLTGKHVKYLCGFLNSKLSIKQLLENSPKTGTGDVIISVQALEPHKIPPITPSNEHIVRQIESLVDKILAAKKQNPQSDTSHLERVIDQLVYKLYGLTEEEIGIIENKK</sequence>
<dbReference type="EC" id="2.1.1.72" evidence="1"/>
<keyword evidence="6" id="KW-0238">DNA-binding</keyword>
<dbReference type="Proteomes" id="UP001221302">
    <property type="component" value="Unassembled WGS sequence"/>
</dbReference>
<evidence type="ECO:0000256" key="5">
    <source>
        <dbReference type="ARBA" id="ARBA00022747"/>
    </source>
</evidence>
<dbReference type="GO" id="GO:0009007">
    <property type="term" value="F:site-specific DNA-methyltransferase (adenine-specific) activity"/>
    <property type="evidence" value="ECO:0007669"/>
    <property type="project" value="UniProtKB-EC"/>
</dbReference>
<dbReference type="Pfam" id="PF12950">
    <property type="entry name" value="TaqI_C"/>
    <property type="match status" value="1"/>
</dbReference>